<sequence length="162" mass="19152">MYCIVVYNVLCDARACTSFDVCTLLHITFRWFRKLLRSIELLFLLTVVYVYNCLCFVHELKLHQRMLLRQKGKEDKKIGKYICNYTGRVLSLPLNLLRLFIDKYLLLPPFGQNVYSKCCSQAPGERVMYCCKDRHTSTLMESLILHFNKDTRNPKCPRLKVE</sequence>
<dbReference type="EMBL" id="APAU02000052">
    <property type="protein sequence ID" value="EUB58981.1"/>
    <property type="molecule type" value="Genomic_DNA"/>
</dbReference>
<keyword evidence="1" id="KW-1133">Transmembrane helix</keyword>
<dbReference type="CTD" id="36341915"/>
<gene>
    <name evidence="2" type="ORF">EGR_06200</name>
</gene>
<keyword evidence="3" id="KW-1185">Reference proteome</keyword>
<feature type="transmembrane region" description="Helical" evidence="1">
    <location>
        <begin position="41"/>
        <end position="60"/>
    </location>
</feature>
<dbReference type="AlphaFoldDB" id="W6UDT5"/>
<evidence type="ECO:0000313" key="3">
    <source>
        <dbReference type="Proteomes" id="UP000019149"/>
    </source>
</evidence>
<keyword evidence="1" id="KW-0472">Membrane</keyword>
<dbReference type="KEGG" id="egl:EGR_06200"/>
<dbReference type="Proteomes" id="UP000019149">
    <property type="component" value="Unassembled WGS sequence"/>
</dbReference>
<name>W6UDT5_ECHGR</name>
<protein>
    <submittedName>
        <fullName evidence="2">Uncharacterized protein</fullName>
    </submittedName>
</protein>
<dbReference type="GeneID" id="36341915"/>
<evidence type="ECO:0000313" key="2">
    <source>
        <dbReference type="EMBL" id="EUB58981.1"/>
    </source>
</evidence>
<comment type="caution">
    <text evidence="2">The sequence shown here is derived from an EMBL/GenBank/DDBJ whole genome shotgun (WGS) entry which is preliminary data.</text>
</comment>
<keyword evidence="1" id="KW-0812">Transmembrane</keyword>
<dbReference type="RefSeq" id="XP_024350177.1">
    <property type="nucleotide sequence ID" value="XM_024495449.1"/>
</dbReference>
<proteinExistence type="predicted"/>
<reference evidence="2 3" key="1">
    <citation type="journal article" date="2013" name="Nat. Genet.">
        <title>The genome of the hydatid tapeworm Echinococcus granulosus.</title>
        <authorList>
            <person name="Zheng H."/>
            <person name="Zhang W."/>
            <person name="Zhang L."/>
            <person name="Zhang Z."/>
            <person name="Li J."/>
            <person name="Lu G."/>
            <person name="Zhu Y."/>
            <person name="Wang Y."/>
            <person name="Huang Y."/>
            <person name="Liu J."/>
            <person name="Kang H."/>
            <person name="Chen J."/>
            <person name="Wang L."/>
            <person name="Chen A."/>
            <person name="Yu S."/>
            <person name="Gao Z."/>
            <person name="Jin L."/>
            <person name="Gu W."/>
            <person name="Wang Z."/>
            <person name="Zhao L."/>
            <person name="Shi B."/>
            <person name="Wen H."/>
            <person name="Lin R."/>
            <person name="Jones M.K."/>
            <person name="Brejova B."/>
            <person name="Vinar T."/>
            <person name="Zhao G."/>
            <person name="McManus D.P."/>
            <person name="Chen Z."/>
            <person name="Zhou Y."/>
            <person name="Wang S."/>
        </authorList>
    </citation>
    <scope>NUCLEOTIDE SEQUENCE [LARGE SCALE GENOMIC DNA]</scope>
</reference>
<evidence type="ECO:0000256" key="1">
    <source>
        <dbReference type="SAM" id="Phobius"/>
    </source>
</evidence>
<accession>W6UDT5</accession>
<organism evidence="2 3">
    <name type="scientific">Echinococcus granulosus</name>
    <name type="common">Hydatid tapeworm</name>
    <dbReference type="NCBI Taxonomy" id="6210"/>
    <lineage>
        <taxon>Eukaryota</taxon>
        <taxon>Metazoa</taxon>
        <taxon>Spiralia</taxon>
        <taxon>Lophotrochozoa</taxon>
        <taxon>Platyhelminthes</taxon>
        <taxon>Cestoda</taxon>
        <taxon>Eucestoda</taxon>
        <taxon>Cyclophyllidea</taxon>
        <taxon>Taeniidae</taxon>
        <taxon>Echinococcus</taxon>
        <taxon>Echinococcus granulosus group</taxon>
    </lineage>
</organism>